<gene>
    <name evidence="1" type="primary">78</name>
    <name evidence="1" type="ORF">SEA_ISSMI_78</name>
</gene>
<evidence type="ECO:0000313" key="2">
    <source>
        <dbReference type="Proteomes" id="UP000501455"/>
    </source>
</evidence>
<dbReference type="Proteomes" id="UP000501455">
    <property type="component" value="Segment"/>
</dbReference>
<accession>A0A6M3TAP1</accession>
<protein>
    <submittedName>
        <fullName evidence="1">Uncharacterized protein</fullName>
    </submittedName>
</protein>
<dbReference type="RefSeq" id="YP_010055611.1">
    <property type="nucleotide sequence ID" value="NC_054667.1"/>
</dbReference>
<dbReference type="EMBL" id="MT310863">
    <property type="protein sequence ID" value="QJD50724.1"/>
    <property type="molecule type" value="Genomic_DNA"/>
</dbReference>
<dbReference type="KEGG" id="vg:64471542"/>
<sequence>MVSLTKDRGTIAYGRLRASINAGLRHNNLRALWLEFGEQAHQAEVKRYAEYQRSVLEADVCDNDGCWTPTRAHEDFCSEGCWEEWHAKYEPEVLERATPRS</sequence>
<keyword evidence="2" id="KW-1185">Reference proteome</keyword>
<evidence type="ECO:0000313" key="1">
    <source>
        <dbReference type="EMBL" id="QJD50724.1"/>
    </source>
</evidence>
<proteinExistence type="predicted"/>
<dbReference type="GeneID" id="64471542"/>
<organism evidence="1 2">
    <name type="scientific">Streptomyces phage Issmi</name>
    <dbReference type="NCBI Taxonomy" id="2725628"/>
    <lineage>
        <taxon>Viruses</taxon>
        <taxon>Duplodnaviria</taxon>
        <taxon>Heunggongvirae</taxon>
        <taxon>Uroviricota</taxon>
        <taxon>Caudoviricetes</taxon>
        <taxon>Arquatrovirinae</taxon>
        <taxon>Caelumvirus</taxon>
        <taxon>Caelumvirus issmi</taxon>
    </lineage>
</organism>
<reference evidence="1 2" key="1">
    <citation type="submission" date="2020-04" db="EMBL/GenBank/DDBJ databases">
        <authorList>
            <person name="Eleanor S.I."/>
            <person name="Danny K.W."/>
            <person name="Hallah B.M."/>
            <person name="Joshua A.M."/>
            <person name="Shaffer C.D."/>
            <person name="Weston-Hafer K.A."/>
            <person name="Garlena R.A."/>
            <person name="Russell D.A."/>
            <person name="Pope W.H."/>
            <person name="Jacobs-Sera D."/>
            <person name="Hatfull G.F."/>
        </authorList>
    </citation>
    <scope>NUCLEOTIDE SEQUENCE [LARGE SCALE GENOMIC DNA]</scope>
</reference>
<name>A0A6M3TAP1_9CAUD</name>